<evidence type="ECO:0000313" key="3">
    <source>
        <dbReference type="EMBL" id="PJZ73947.1"/>
    </source>
</evidence>
<dbReference type="GO" id="GO:0016491">
    <property type="term" value="F:oxidoreductase activity"/>
    <property type="evidence" value="ECO:0007669"/>
    <property type="project" value="InterPro"/>
</dbReference>
<proteinExistence type="predicted"/>
<dbReference type="RefSeq" id="WP_100712744.1">
    <property type="nucleotide sequence ID" value="NZ_NPDY01000002.1"/>
</dbReference>
<dbReference type="OrthoDB" id="9812295at2"/>
<name>A0A2M9ZPF4_9LEPT</name>
<dbReference type="EMBL" id="NPDZ01000003">
    <property type="protein sequence ID" value="PJZ73947.1"/>
    <property type="molecule type" value="Genomic_DNA"/>
</dbReference>
<evidence type="ECO:0000313" key="4">
    <source>
        <dbReference type="Proteomes" id="UP000231962"/>
    </source>
</evidence>
<protein>
    <submittedName>
        <fullName evidence="3">NADPH-dependent oxidoreductase</fullName>
    </submittedName>
</protein>
<evidence type="ECO:0000313" key="5">
    <source>
        <dbReference type="Proteomes" id="UP000231990"/>
    </source>
</evidence>
<dbReference type="InterPro" id="IPR050712">
    <property type="entry name" value="NAD(P)H-dep_reductase"/>
</dbReference>
<dbReference type="SUPFAM" id="SSF52218">
    <property type="entry name" value="Flavoproteins"/>
    <property type="match status" value="1"/>
</dbReference>
<dbReference type="AlphaFoldDB" id="A0A2M9ZPF4"/>
<gene>
    <name evidence="2" type="ORF">CH360_04255</name>
    <name evidence="3" type="ORF">CH373_07395</name>
</gene>
<dbReference type="Proteomes" id="UP000231990">
    <property type="component" value="Unassembled WGS sequence"/>
</dbReference>
<accession>A0A2M9ZPF4</accession>
<comment type="caution">
    <text evidence="3">The sequence shown here is derived from an EMBL/GenBank/DDBJ whole genome shotgun (WGS) entry which is preliminary data.</text>
</comment>
<dbReference type="GO" id="GO:0010181">
    <property type="term" value="F:FMN binding"/>
    <property type="evidence" value="ECO:0007669"/>
    <property type="project" value="TreeGrafter"/>
</dbReference>
<sequence>MKVGIIISSHRKESQSAKVGGWLNGVLKDMSVQTWVYDLGKNPLPIWDDSFWDGGEYWDKIWKPIEQELLTCDSFVIVSPEYSGMASPALKNFFLYLGPVHVGHKPALIVGVSSTRGGAYPVAELRESSYKNTRICYIPEHIIVRDADHMMNAGEPSSKDDEYIRSRSIFALKVLIAYSEALSEVRETGVTNDPRFKNGM</sequence>
<dbReference type="PANTHER" id="PTHR30543">
    <property type="entry name" value="CHROMATE REDUCTASE"/>
    <property type="match status" value="1"/>
</dbReference>
<feature type="domain" description="NADPH-dependent FMN reductase-like" evidence="1">
    <location>
        <begin position="1"/>
        <end position="141"/>
    </location>
</feature>
<dbReference type="PANTHER" id="PTHR30543:SF31">
    <property type="entry name" value="NADPH-DEPENDENT AZOREDUCTASE AZR"/>
    <property type="match status" value="1"/>
</dbReference>
<dbReference type="EMBL" id="NPDY01000002">
    <property type="protein sequence ID" value="PJZ70739.1"/>
    <property type="molecule type" value="Genomic_DNA"/>
</dbReference>
<dbReference type="Proteomes" id="UP000231962">
    <property type="component" value="Unassembled WGS sequence"/>
</dbReference>
<dbReference type="GO" id="GO:0005829">
    <property type="term" value="C:cytosol"/>
    <property type="evidence" value="ECO:0007669"/>
    <property type="project" value="TreeGrafter"/>
</dbReference>
<evidence type="ECO:0000259" key="1">
    <source>
        <dbReference type="Pfam" id="PF03358"/>
    </source>
</evidence>
<evidence type="ECO:0000313" key="2">
    <source>
        <dbReference type="EMBL" id="PJZ70739.1"/>
    </source>
</evidence>
<dbReference type="Gene3D" id="3.40.50.360">
    <property type="match status" value="1"/>
</dbReference>
<dbReference type="Pfam" id="PF03358">
    <property type="entry name" value="FMN_red"/>
    <property type="match status" value="1"/>
</dbReference>
<organism evidence="3 5">
    <name type="scientific">Leptospira perolatii</name>
    <dbReference type="NCBI Taxonomy" id="2023191"/>
    <lineage>
        <taxon>Bacteria</taxon>
        <taxon>Pseudomonadati</taxon>
        <taxon>Spirochaetota</taxon>
        <taxon>Spirochaetia</taxon>
        <taxon>Leptospirales</taxon>
        <taxon>Leptospiraceae</taxon>
        <taxon>Leptospira</taxon>
    </lineage>
</organism>
<reference evidence="4 5" key="1">
    <citation type="submission" date="2017-07" db="EMBL/GenBank/DDBJ databases">
        <title>Leptospira spp. isolated from tropical soils.</title>
        <authorList>
            <person name="Thibeaux R."/>
            <person name="Iraola G."/>
            <person name="Ferres I."/>
            <person name="Bierque E."/>
            <person name="Girault D."/>
            <person name="Soupe-Gilbert M.-E."/>
            <person name="Picardeau M."/>
            <person name="Goarant C."/>
        </authorList>
    </citation>
    <scope>NUCLEOTIDE SEQUENCE [LARGE SCALE GENOMIC DNA]</scope>
    <source>
        <strain evidence="3 5">FH1-B-B1</strain>
        <strain evidence="2 4">FH1-B-C1</strain>
    </source>
</reference>
<keyword evidence="4" id="KW-1185">Reference proteome</keyword>
<dbReference type="InterPro" id="IPR029039">
    <property type="entry name" value="Flavoprotein-like_sf"/>
</dbReference>
<dbReference type="InterPro" id="IPR005025">
    <property type="entry name" value="FMN_Rdtase-like_dom"/>
</dbReference>